<feature type="transmembrane region" description="Helical" evidence="6">
    <location>
        <begin position="380"/>
        <end position="403"/>
    </location>
</feature>
<evidence type="ECO:0000313" key="9">
    <source>
        <dbReference type="Proteomes" id="UP000449678"/>
    </source>
</evidence>
<evidence type="ECO:0000256" key="3">
    <source>
        <dbReference type="ARBA" id="ARBA00022692"/>
    </source>
</evidence>
<dbReference type="Pfam" id="PF07690">
    <property type="entry name" value="MFS_1"/>
    <property type="match status" value="1"/>
</dbReference>
<keyword evidence="9" id="KW-1185">Reference proteome</keyword>
<keyword evidence="4 6" id="KW-1133">Transmembrane helix</keyword>
<feature type="transmembrane region" description="Helical" evidence="6">
    <location>
        <begin position="12"/>
        <end position="36"/>
    </location>
</feature>
<dbReference type="InterPro" id="IPR036259">
    <property type="entry name" value="MFS_trans_sf"/>
</dbReference>
<feature type="transmembrane region" description="Helical" evidence="6">
    <location>
        <begin position="119"/>
        <end position="138"/>
    </location>
</feature>
<keyword evidence="3 6" id="KW-0812">Transmembrane</keyword>
<comment type="caution">
    <text evidence="8">The sequence shown here is derived from an EMBL/GenBank/DDBJ whole genome shotgun (WGS) entry which is preliminary data.</text>
</comment>
<gene>
    <name evidence="8" type="ORF">GTP38_03295</name>
</gene>
<dbReference type="Gene3D" id="1.20.1250.20">
    <property type="entry name" value="MFS general substrate transporter like domains"/>
    <property type="match status" value="1"/>
</dbReference>
<dbReference type="RefSeq" id="WP_160988764.1">
    <property type="nucleotide sequence ID" value="NZ_WWCO01000002.1"/>
</dbReference>
<feature type="transmembrane region" description="Helical" evidence="6">
    <location>
        <begin position="197"/>
        <end position="215"/>
    </location>
</feature>
<dbReference type="PANTHER" id="PTHR23513">
    <property type="entry name" value="INTEGRAL MEMBRANE EFFLUX PROTEIN-RELATED"/>
    <property type="match status" value="1"/>
</dbReference>
<reference evidence="8 9" key="1">
    <citation type="submission" date="2019-12" db="EMBL/GenBank/DDBJ databases">
        <title>Novel species isolated from a subtropical stream in China.</title>
        <authorList>
            <person name="Lu H."/>
        </authorList>
    </citation>
    <scope>NUCLEOTIDE SEQUENCE [LARGE SCALE GENOMIC DNA]</scope>
    <source>
        <strain evidence="8 9">FT94W</strain>
    </source>
</reference>
<evidence type="ECO:0000256" key="4">
    <source>
        <dbReference type="ARBA" id="ARBA00022989"/>
    </source>
</evidence>
<feature type="transmembrane region" description="Helical" evidence="6">
    <location>
        <begin position="256"/>
        <end position="280"/>
    </location>
</feature>
<keyword evidence="5 6" id="KW-0472">Membrane</keyword>
<dbReference type="SUPFAM" id="SSF103473">
    <property type="entry name" value="MFS general substrate transporter"/>
    <property type="match status" value="1"/>
</dbReference>
<keyword evidence="2" id="KW-1003">Cell membrane</keyword>
<dbReference type="PROSITE" id="PS50850">
    <property type="entry name" value="MFS"/>
    <property type="match status" value="1"/>
</dbReference>
<evidence type="ECO:0000256" key="5">
    <source>
        <dbReference type="ARBA" id="ARBA00023136"/>
    </source>
</evidence>
<feature type="transmembrane region" description="Helical" evidence="6">
    <location>
        <begin position="347"/>
        <end position="368"/>
    </location>
</feature>
<feature type="transmembrane region" description="Helical" evidence="6">
    <location>
        <begin position="316"/>
        <end position="335"/>
    </location>
</feature>
<dbReference type="InterPro" id="IPR020846">
    <property type="entry name" value="MFS_dom"/>
</dbReference>
<evidence type="ECO:0000256" key="1">
    <source>
        <dbReference type="ARBA" id="ARBA00004651"/>
    </source>
</evidence>
<feature type="transmembrane region" description="Helical" evidence="6">
    <location>
        <begin position="168"/>
        <end position="185"/>
    </location>
</feature>
<feature type="transmembrane region" description="Helical" evidence="6">
    <location>
        <begin position="286"/>
        <end position="304"/>
    </location>
</feature>
<feature type="domain" description="Major facilitator superfamily (MFS) profile" evidence="7">
    <location>
        <begin position="9"/>
        <end position="434"/>
    </location>
</feature>
<dbReference type="InterPro" id="IPR011701">
    <property type="entry name" value="MFS"/>
</dbReference>
<sequence>MNPLKHNANFKWLMRGGIVSALGDQMTMIALPWLVLKLTGDPLALGLVIALMSIPRAVFILIGGALVDRYSPRHVLMLTKHVNAILLALLTLLVLNLSGAPTMPLGGAWSLTVVLTPQLALHLIYVLAFGLGLAQAFAMPSGMSILPLAIPAEHLQAANGMMMGLRQVTMLAGPLLAAGVLAIAGDGSGAVSNARGLALAFGFDCLSYLLSAWTLSKVTLLPKTDAATTPQATQEPVLRAIGAGLRMVWDDVPMRLCFIYWGTVSLFIGGAMQVALPVLASELHGASTLGIIMGAHGAGTLLGMGAAAKLGQRLRLAGFGVTILAADAIAGLLLAPMGMVHATWQAALLMSTLGLLTGFIQIKVFTWIQQRVPPHMMGRAMSIFMFIFMGLAPLSAAATGWILTQVSLSQLFLGGGMILVLFAASAYLFTPIRSIVSATPPTTP</sequence>
<name>A0ABW9V0U8_9BURK</name>
<proteinExistence type="predicted"/>
<protein>
    <submittedName>
        <fullName evidence="8">MFS transporter</fullName>
    </submittedName>
</protein>
<dbReference type="EMBL" id="WWCO01000002">
    <property type="protein sequence ID" value="MYM33366.1"/>
    <property type="molecule type" value="Genomic_DNA"/>
</dbReference>
<organism evidence="8 9">
    <name type="scientific">Duganella lactea</name>
    <dbReference type="NCBI Taxonomy" id="2692173"/>
    <lineage>
        <taxon>Bacteria</taxon>
        <taxon>Pseudomonadati</taxon>
        <taxon>Pseudomonadota</taxon>
        <taxon>Betaproteobacteria</taxon>
        <taxon>Burkholderiales</taxon>
        <taxon>Oxalobacteraceae</taxon>
        <taxon>Telluria group</taxon>
        <taxon>Duganella</taxon>
    </lineage>
</organism>
<evidence type="ECO:0000259" key="7">
    <source>
        <dbReference type="PROSITE" id="PS50850"/>
    </source>
</evidence>
<dbReference type="Proteomes" id="UP000449678">
    <property type="component" value="Unassembled WGS sequence"/>
</dbReference>
<feature type="transmembrane region" description="Helical" evidence="6">
    <location>
        <begin position="409"/>
        <end position="429"/>
    </location>
</feature>
<evidence type="ECO:0000256" key="2">
    <source>
        <dbReference type="ARBA" id="ARBA00022475"/>
    </source>
</evidence>
<accession>A0ABW9V0U8</accession>
<feature type="transmembrane region" description="Helical" evidence="6">
    <location>
        <begin position="42"/>
        <end position="66"/>
    </location>
</feature>
<dbReference type="PANTHER" id="PTHR23513:SF6">
    <property type="entry name" value="MAJOR FACILITATOR SUPERFAMILY ASSOCIATED DOMAIN-CONTAINING PROTEIN"/>
    <property type="match status" value="1"/>
</dbReference>
<evidence type="ECO:0000313" key="8">
    <source>
        <dbReference type="EMBL" id="MYM33366.1"/>
    </source>
</evidence>
<evidence type="ECO:0000256" key="6">
    <source>
        <dbReference type="SAM" id="Phobius"/>
    </source>
</evidence>
<dbReference type="CDD" id="cd06173">
    <property type="entry name" value="MFS_MefA_like"/>
    <property type="match status" value="1"/>
</dbReference>
<feature type="transmembrane region" description="Helical" evidence="6">
    <location>
        <begin position="78"/>
        <end position="99"/>
    </location>
</feature>
<comment type="subcellular location">
    <subcellularLocation>
        <location evidence="1">Cell membrane</location>
        <topology evidence="1">Multi-pass membrane protein</topology>
    </subcellularLocation>
</comment>